<sequence>MQNKGVFLIALVTLISQALAQFTGLEQMIQTIVTAAVSDAVAQSNAVIANLTERITTLETRIQQLSGITATVLSDQSISYSVSALTVQESLSFAPVGGVVYSIQPSTSNLFTNGTDPNACCMMQALTIQANNEFVAAFSNGWDKFRVYSTPPQDQNNVSTSVAFFFINTGGAAGMLQDGQASYLESTNVQTPQLQFTQTPGGIDYSFQTFNEGVTFGTQAGAIMRLHANDWEMMRLFPAPTNNPDIDQPRLWFNQGPCLGTLTNTDYSGICPGQWYTRDPFGGPDMRIQSGTDPNNQNSATLNFILNGWIVGQFGTWRDIFRVYEQPSQNAYWFWNNIEGSGTEGFT</sequence>
<protein>
    <submittedName>
        <fullName evidence="3">Uncharacterized protein</fullName>
    </submittedName>
</protein>
<dbReference type="AlphaFoldDB" id="A0AAD5XJX9"/>
<feature type="signal peptide" evidence="2">
    <location>
        <begin position="1"/>
        <end position="20"/>
    </location>
</feature>
<comment type="caution">
    <text evidence="3">The sequence shown here is derived from an EMBL/GenBank/DDBJ whole genome shotgun (WGS) entry which is preliminary data.</text>
</comment>
<dbReference type="EMBL" id="JADGJH010000368">
    <property type="protein sequence ID" value="KAJ3130660.1"/>
    <property type="molecule type" value="Genomic_DNA"/>
</dbReference>
<evidence type="ECO:0000256" key="1">
    <source>
        <dbReference type="SAM" id="Coils"/>
    </source>
</evidence>
<evidence type="ECO:0000313" key="3">
    <source>
        <dbReference type="EMBL" id="KAJ3130660.1"/>
    </source>
</evidence>
<feature type="chain" id="PRO_5042012858" evidence="2">
    <location>
        <begin position="21"/>
        <end position="347"/>
    </location>
</feature>
<evidence type="ECO:0000256" key="2">
    <source>
        <dbReference type="SAM" id="SignalP"/>
    </source>
</evidence>
<keyword evidence="1" id="KW-0175">Coiled coil</keyword>
<reference evidence="3" key="1">
    <citation type="submission" date="2020-05" db="EMBL/GenBank/DDBJ databases">
        <title>Phylogenomic resolution of chytrid fungi.</title>
        <authorList>
            <person name="Stajich J.E."/>
            <person name="Amses K."/>
            <person name="Simmons R."/>
            <person name="Seto K."/>
            <person name="Myers J."/>
            <person name="Bonds A."/>
            <person name="Quandt C.A."/>
            <person name="Barry K."/>
            <person name="Liu P."/>
            <person name="Grigoriev I."/>
            <person name="Longcore J.E."/>
            <person name="James T.Y."/>
        </authorList>
    </citation>
    <scope>NUCLEOTIDE SEQUENCE</scope>
    <source>
        <strain evidence="3">JEL0513</strain>
    </source>
</reference>
<name>A0AAD5XJX9_9FUNG</name>
<evidence type="ECO:0000313" key="4">
    <source>
        <dbReference type="Proteomes" id="UP001211907"/>
    </source>
</evidence>
<accession>A0AAD5XJX9</accession>
<dbReference type="Proteomes" id="UP001211907">
    <property type="component" value="Unassembled WGS sequence"/>
</dbReference>
<organism evidence="3 4">
    <name type="scientific">Physocladia obscura</name>
    <dbReference type="NCBI Taxonomy" id="109957"/>
    <lineage>
        <taxon>Eukaryota</taxon>
        <taxon>Fungi</taxon>
        <taxon>Fungi incertae sedis</taxon>
        <taxon>Chytridiomycota</taxon>
        <taxon>Chytridiomycota incertae sedis</taxon>
        <taxon>Chytridiomycetes</taxon>
        <taxon>Chytridiales</taxon>
        <taxon>Chytriomycetaceae</taxon>
        <taxon>Physocladia</taxon>
    </lineage>
</organism>
<feature type="coiled-coil region" evidence="1">
    <location>
        <begin position="41"/>
        <end position="68"/>
    </location>
</feature>
<gene>
    <name evidence="3" type="ORF">HK100_007745</name>
</gene>
<keyword evidence="2" id="KW-0732">Signal</keyword>
<proteinExistence type="predicted"/>
<keyword evidence="4" id="KW-1185">Reference proteome</keyword>